<reference evidence="3" key="1">
    <citation type="submission" date="2020-06" db="EMBL/GenBank/DDBJ databases">
        <authorList>
            <person name="Li T."/>
            <person name="Hu X."/>
            <person name="Zhang T."/>
            <person name="Song X."/>
            <person name="Zhang H."/>
            <person name="Dai N."/>
            <person name="Sheng W."/>
            <person name="Hou X."/>
            <person name="Wei L."/>
        </authorList>
    </citation>
    <scope>NUCLEOTIDE SEQUENCE</scope>
    <source>
        <strain evidence="3">G02</strain>
        <tissue evidence="3">Leaf</tissue>
    </source>
</reference>
<dbReference type="InterPro" id="IPR045495">
    <property type="entry name" value="PI4K_N"/>
</dbReference>
<feature type="domain" description="PI4-kinase N-terminal" evidence="2">
    <location>
        <begin position="441"/>
        <end position="1047"/>
    </location>
</feature>
<dbReference type="GO" id="GO:0046854">
    <property type="term" value="P:phosphatidylinositol phosphate biosynthetic process"/>
    <property type="evidence" value="ECO:0007669"/>
    <property type="project" value="InterPro"/>
</dbReference>
<protein>
    <submittedName>
        <fullName evidence="3">Phosphatidylinositol 4-kinase alpha 1</fullName>
    </submittedName>
</protein>
<sequence length="1430" mass="156511">MESLVELCDLISQNPSQFPEKIAWICSRCPPAESLLSGSPRVSRSQLHAILTVARLLSKCPNSDHETPKSLVLAFYRSIPSSFNPKFWPQAFSPEAISSFFNDFLSYMSKAAEQSPDFASDVAGFTGEIVIQTISNADSSVSRVFLKALCTNFPPILPSDVNKLISVLLDRFEIPVPSSPREVILATPDAASAQSSPLSVNHYQSPGVEVSIISADSSSSATSKDDGSSSRGIVVNGGGSITWRSNGDLFGASLGFADGDRGSGVGTAAYKKAVTFFEEESVESLEKQEIVFKLIGHVFSKALDPQLVEQVRGMAKDQLESMLAFLKIRKRDWSEQGQFLKIRINRKLSVYQAATMLQIKSLASLDTEGKSSKRLLHGALALLIEAAEACLFSVWRKLRACEELFSCLLYGISQAAVARGGQLLRVLLIRFKPLVLATCAQDGKGKLTAPPVQLNVIRLLAELNVSVSKPEVVDMILPLFIEILEEGDASTPGLLRLRLLDAVSRMATLGFEKSYREAVVLMIRSYLGKLSSVGSAESKTQVPEATTERVETLPAGFLLIARGITSNKLRSDYRHRLLSLCSDVGLAAESKSGRSGADFLGPLLPAVAEICSDFDPTVDMEPSLLKLFRNLWFYIALFGLAPPIQKIQGTKKSVSTTLNSVGSMGTTALQAVGGPYMWNSLWSSAVQRISQGTPPLVVSSVKWLEDELELNALHNPGSRRGSGNEKAAVGQRAALSAALGGRVEVSAMSTISGVKATYLLAVAFLEIIRFSSNGGILNGGALSSTASRSAFSCVFEYLRSPNLMPAVSQCLTAIVHQAFETALTWLVSFSKISCSCNLLQEDRASETGPEAEVRESTLSIHACFLIKNLSQRDEHVRDISVSLLTQLRDKFPQILWNASCLDALLLSMHNDPPPTVVTDPAYVSNVRSLYQKIVREWIVVSLSHAPCTSQGLLQENLCKANTWQRTQPTADVVSLLSEIRIGTGKNDCWIGTKTANIPAVMAAAAAASGGNLKLTDAFNLEVLGTGMVSATAKCNHAGEIAGMRRLLLQKFVNIAEKGEEVDKKLFRETCSQATALLLSNLDSDPKSNIESFSQLLRLLCWCPAYITTPDAVETGVYIWTWLVTAAPQLGSLVLAELVDAWLWTIDTKRGLFASDIRCAGPSAKLRPHLAPGEPEPQPEKDPVEQIMAHRLWLGFIIDRFEVVRHDSVEQLLLLGRMLQGTTKLPWKFSRHPAATGTFFTFMLFGLKFCSCRTQGNLQNFRSGLQLLEDRIYRASLGWFAHEPEWYDLNNKYFAQTEAQSVSLFVHHLLNERGDMDQLDQRAGGNENGSSINDVKDQYHPVWGQMGNYASEREKRRQLLLMLCQHEADRLEVWAQPVGPKESASRLKISSEKWIEFARTAFSVDPRIALSLAARFPANSALKGEITQLVQ</sequence>
<gene>
    <name evidence="3" type="ORF">Sradi_2805400</name>
</gene>
<evidence type="ECO:0000313" key="3">
    <source>
        <dbReference type="EMBL" id="KAL0384111.1"/>
    </source>
</evidence>
<dbReference type="SUPFAM" id="SSF48371">
    <property type="entry name" value="ARM repeat"/>
    <property type="match status" value="1"/>
</dbReference>
<evidence type="ECO:0000259" key="2">
    <source>
        <dbReference type="Pfam" id="PF19274"/>
    </source>
</evidence>
<accession>A0AAW2RUZ1</accession>
<proteinExistence type="inferred from homology"/>
<dbReference type="PANTHER" id="PTHR10048:SF15">
    <property type="entry name" value="PHOSPHATIDYLINOSITOL 4-KINASE ALPHA"/>
    <property type="match status" value="1"/>
</dbReference>
<dbReference type="EMBL" id="JACGWJ010000012">
    <property type="protein sequence ID" value="KAL0384111.1"/>
    <property type="molecule type" value="Genomic_DNA"/>
</dbReference>
<dbReference type="GO" id="GO:0048015">
    <property type="term" value="P:phosphatidylinositol-mediated signaling"/>
    <property type="evidence" value="ECO:0007669"/>
    <property type="project" value="TreeGrafter"/>
</dbReference>
<name>A0AAW2RUZ1_SESRA</name>
<dbReference type="InterPro" id="IPR015433">
    <property type="entry name" value="PI3/4_kinase"/>
</dbReference>
<organism evidence="3">
    <name type="scientific">Sesamum radiatum</name>
    <name type="common">Black benniseed</name>
    <dbReference type="NCBI Taxonomy" id="300843"/>
    <lineage>
        <taxon>Eukaryota</taxon>
        <taxon>Viridiplantae</taxon>
        <taxon>Streptophyta</taxon>
        <taxon>Embryophyta</taxon>
        <taxon>Tracheophyta</taxon>
        <taxon>Spermatophyta</taxon>
        <taxon>Magnoliopsida</taxon>
        <taxon>eudicotyledons</taxon>
        <taxon>Gunneridae</taxon>
        <taxon>Pentapetalae</taxon>
        <taxon>asterids</taxon>
        <taxon>lamiids</taxon>
        <taxon>Lamiales</taxon>
        <taxon>Pedaliaceae</taxon>
        <taxon>Sesamum</taxon>
    </lineage>
</organism>
<comment type="similarity">
    <text evidence="1">Belongs to the PI3/PI4-kinase family. Type III PI4K subfamily.</text>
</comment>
<dbReference type="InterPro" id="IPR016024">
    <property type="entry name" value="ARM-type_fold"/>
</dbReference>
<feature type="non-terminal residue" evidence="3">
    <location>
        <position position="1430"/>
    </location>
</feature>
<dbReference type="GO" id="GO:0005737">
    <property type="term" value="C:cytoplasm"/>
    <property type="evidence" value="ECO:0007669"/>
    <property type="project" value="TreeGrafter"/>
</dbReference>
<dbReference type="PANTHER" id="PTHR10048">
    <property type="entry name" value="PHOSPHATIDYLINOSITOL KINASE"/>
    <property type="match status" value="1"/>
</dbReference>
<reference evidence="3" key="2">
    <citation type="journal article" date="2024" name="Plant">
        <title>Genomic evolution and insights into agronomic trait innovations of Sesamum species.</title>
        <authorList>
            <person name="Miao H."/>
            <person name="Wang L."/>
            <person name="Qu L."/>
            <person name="Liu H."/>
            <person name="Sun Y."/>
            <person name="Le M."/>
            <person name="Wang Q."/>
            <person name="Wei S."/>
            <person name="Zheng Y."/>
            <person name="Lin W."/>
            <person name="Duan Y."/>
            <person name="Cao H."/>
            <person name="Xiong S."/>
            <person name="Wang X."/>
            <person name="Wei L."/>
            <person name="Li C."/>
            <person name="Ma Q."/>
            <person name="Ju M."/>
            <person name="Zhao R."/>
            <person name="Li G."/>
            <person name="Mu C."/>
            <person name="Tian Q."/>
            <person name="Mei H."/>
            <person name="Zhang T."/>
            <person name="Gao T."/>
            <person name="Zhang H."/>
        </authorList>
    </citation>
    <scope>NUCLEOTIDE SEQUENCE</scope>
    <source>
        <strain evidence="3">G02</strain>
    </source>
</reference>
<dbReference type="GO" id="GO:0005886">
    <property type="term" value="C:plasma membrane"/>
    <property type="evidence" value="ECO:0007669"/>
    <property type="project" value="TreeGrafter"/>
</dbReference>
<dbReference type="Pfam" id="PF19274">
    <property type="entry name" value="PI4K_N"/>
    <property type="match status" value="1"/>
</dbReference>
<evidence type="ECO:0000256" key="1">
    <source>
        <dbReference type="ARBA" id="ARBA00006209"/>
    </source>
</evidence>
<comment type="caution">
    <text evidence="3">The sequence shown here is derived from an EMBL/GenBank/DDBJ whole genome shotgun (WGS) entry which is preliminary data.</text>
</comment>
<dbReference type="GO" id="GO:0004430">
    <property type="term" value="F:1-phosphatidylinositol 4-kinase activity"/>
    <property type="evidence" value="ECO:0007669"/>
    <property type="project" value="TreeGrafter"/>
</dbReference>